<feature type="compositionally biased region" description="Polar residues" evidence="2">
    <location>
        <begin position="46"/>
        <end position="57"/>
    </location>
</feature>
<proteinExistence type="predicted"/>
<keyword evidence="1" id="KW-0175">Coiled coil</keyword>
<protein>
    <submittedName>
        <fullName evidence="3">Uncharacterized protein</fullName>
    </submittedName>
</protein>
<feature type="region of interest" description="Disordered" evidence="2">
    <location>
        <begin position="46"/>
        <end position="91"/>
    </location>
</feature>
<sequence>MSRHGASGQGQSKTWQCRDPTRAFANFLFRPACRECGSRAPQRVINQQREQRQQITSGGNGKAQRGNAWLNGPPVLQSQGGSRAGGRANANATELSGEDIIKLLESRGLQAGSDIDTKLTEVLKKAEEPGPADLGSKGLQDLLQRQSRKLKQIEGSTERVQNAKAALEEAQRYYEQECQQLKTEPPEQDGESDPKHELQMLEVLELAVKKCTSRFSIDATAVLAATEAKKAEFTSKLPKVHPVWFFGRSIPARGQLRRPCWSGRNMVMKVDQASLTFSVSRSHLLCAEHLLKLERISGRGRLDRSTHLAFSKPVKSGFDMLKPIFWIFTIFKDGVGNHALADQTGFEFSMWSLRGAGSDQDARLIKGNAMADKWAKVRKTPMVSTLALLLQQVVLGFFEGIVLSGAMEAQMADVKAQALEEFSAMAIETLPQEPPAALGKAAGPLFGKLEKKWKDSVKRLQGARISGLEGHTQPLEQRLAHLENELDLAKARPNEAPVASSDWDRVVDHSILVARSPDQVLKAKVGSRSSPFFISADRNRQDIATEMACKRLRRALLHNGMGIVTFIDRRGWPASLDMGTIGEYYAECIDENTGGRVGDGIWMGIFCEMTEFAFDQPTRWREGTHVSGFWQGVPGRDPIALEGSGCGRPLLLGRRAGRDQRRGRKRGRPPPDGDRQRAGGSCWDVV</sequence>
<feature type="region of interest" description="Disordered" evidence="2">
    <location>
        <begin position="641"/>
        <end position="686"/>
    </location>
</feature>
<reference evidence="3" key="1">
    <citation type="submission" date="2023-10" db="EMBL/GenBank/DDBJ databases">
        <authorList>
            <person name="Chen Y."/>
            <person name="Shah S."/>
            <person name="Dougan E. K."/>
            <person name="Thang M."/>
            <person name="Chan C."/>
        </authorList>
    </citation>
    <scope>NUCLEOTIDE SEQUENCE [LARGE SCALE GENOMIC DNA]</scope>
</reference>
<evidence type="ECO:0000256" key="2">
    <source>
        <dbReference type="SAM" id="MobiDB-lite"/>
    </source>
</evidence>
<accession>A0ABN9VZP0</accession>
<keyword evidence="4" id="KW-1185">Reference proteome</keyword>
<evidence type="ECO:0000313" key="3">
    <source>
        <dbReference type="EMBL" id="CAK0877894.1"/>
    </source>
</evidence>
<name>A0ABN9VZP0_9DINO</name>
<comment type="caution">
    <text evidence="3">The sequence shown here is derived from an EMBL/GenBank/DDBJ whole genome shotgun (WGS) entry which is preliminary data.</text>
</comment>
<feature type="compositionally biased region" description="Low complexity" evidence="2">
    <location>
        <begin position="77"/>
        <end position="91"/>
    </location>
</feature>
<gene>
    <name evidence="3" type="ORF">PCOR1329_LOCUS61805</name>
</gene>
<dbReference type="EMBL" id="CAUYUJ010017784">
    <property type="protein sequence ID" value="CAK0877894.1"/>
    <property type="molecule type" value="Genomic_DNA"/>
</dbReference>
<feature type="coiled-coil region" evidence="1">
    <location>
        <begin position="150"/>
        <end position="184"/>
    </location>
</feature>
<dbReference type="Proteomes" id="UP001189429">
    <property type="component" value="Unassembled WGS sequence"/>
</dbReference>
<evidence type="ECO:0000313" key="4">
    <source>
        <dbReference type="Proteomes" id="UP001189429"/>
    </source>
</evidence>
<evidence type="ECO:0000256" key="1">
    <source>
        <dbReference type="SAM" id="Coils"/>
    </source>
</evidence>
<organism evidence="3 4">
    <name type="scientific">Prorocentrum cordatum</name>
    <dbReference type="NCBI Taxonomy" id="2364126"/>
    <lineage>
        <taxon>Eukaryota</taxon>
        <taxon>Sar</taxon>
        <taxon>Alveolata</taxon>
        <taxon>Dinophyceae</taxon>
        <taxon>Prorocentrales</taxon>
        <taxon>Prorocentraceae</taxon>
        <taxon>Prorocentrum</taxon>
    </lineage>
</organism>